<accession>A0A5C3KCT7</accession>
<keyword evidence="3" id="KW-1185">Reference proteome</keyword>
<gene>
    <name evidence="2" type="ORF">FA15DRAFT_734280</name>
</gene>
<organism evidence="2 3">
    <name type="scientific">Coprinopsis marcescibilis</name>
    <name type="common">Agaric fungus</name>
    <name type="synonym">Psathyrella marcescibilis</name>
    <dbReference type="NCBI Taxonomy" id="230819"/>
    <lineage>
        <taxon>Eukaryota</taxon>
        <taxon>Fungi</taxon>
        <taxon>Dikarya</taxon>
        <taxon>Basidiomycota</taxon>
        <taxon>Agaricomycotina</taxon>
        <taxon>Agaricomycetes</taxon>
        <taxon>Agaricomycetidae</taxon>
        <taxon>Agaricales</taxon>
        <taxon>Agaricineae</taxon>
        <taxon>Psathyrellaceae</taxon>
        <taxon>Coprinopsis</taxon>
    </lineage>
</organism>
<protein>
    <submittedName>
        <fullName evidence="2">Uncharacterized protein</fullName>
    </submittedName>
</protein>
<evidence type="ECO:0000256" key="1">
    <source>
        <dbReference type="SAM" id="Phobius"/>
    </source>
</evidence>
<name>A0A5C3KCT7_COPMA</name>
<proteinExistence type="predicted"/>
<dbReference type="EMBL" id="ML210489">
    <property type="protein sequence ID" value="TFK17577.1"/>
    <property type="molecule type" value="Genomic_DNA"/>
</dbReference>
<keyword evidence="1" id="KW-1133">Transmembrane helix</keyword>
<sequence length="442" mass="48822">MSRLRWASIDDDHPNINYVGPWELDNQEYDGIFTVGNYGGGQHRRGVIVSGTKFNGNGTIGNASWQCIIDGQTIAPPYDRSFIQNDYAYCSASDLQDATHTLTMNVGASESTPLWLDRIQFFPTVNTAYHATLSGYSVALMVNDTSLRYGPGWQFGPDGFSKFTNIPTSFLELEFIGTQLIWRGIAIPNQPNSQSRATYTLDDGPPTEFTIHPRAQGYGQYTLFETEKLPRNRHRIKVAYEGFEAPLLLNYLYIKDGDIFDRDPRTLGPDLDGLRIDAITEETSTSKPSIGVIVGGVIGGVVFLVLMGVFGAWFLRMRRQRRERVELAFHVDTPPFAAGSPVDLAGAQLYPNESFNPYDSHGTTPPMNQAFNSSMLHYTGPPTSYANPSLPIVTHTSVSPKAQLAANVHPSPGLAYHEDSGIRFSSAHDQNAVQVPPVYTND</sequence>
<dbReference type="Gene3D" id="2.60.120.260">
    <property type="entry name" value="Galactose-binding domain-like"/>
    <property type="match status" value="1"/>
</dbReference>
<reference evidence="2 3" key="1">
    <citation type="journal article" date="2019" name="Nat. Ecol. Evol.">
        <title>Megaphylogeny resolves global patterns of mushroom evolution.</title>
        <authorList>
            <person name="Varga T."/>
            <person name="Krizsan K."/>
            <person name="Foldi C."/>
            <person name="Dima B."/>
            <person name="Sanchez-Garcia M."/>
            <person name="Sanchez-Ramirez S."/>
            <person name="Szollosi G.J."/>
            <person name="Szarkandi J.G."/>
            <person name="Papp V."/>
            <person name="Albert L."/>
            <person name="Andreopoulos W."/>
            <person name="Angelini C."/>
            <person name="Antonin V."/>
            <person name="Barry K.W."/>
            <person name="Bougher N.L."/>
            <person name="Buchanan P."/>
            <person name="Buyck B."/>
            <person name="Bense V."/>
            <person name="Catcheside P."/>
            <person name="Chovatia M."/>
            <person name="Cooper J."/>
            <person name="Damon W."/>
            <person name="Desjardin D."/>
            <person name="Finy P."/>
            <person name="Geml J."/>
            <person name="Haridas S."/>
            <person name="Hughes K."/>
            <person name="Justo A."/>
            <person name="Karasinski D."/>
            <person name="Kautmanova I."/>
            <person name="Kiss B."/>
            <person name="Kocsube S."/>
            <person name="Kotiranta H."/>
            <person name="LaButti K.M."/>
            <person name="Lechner B.E."/>
            <person name="Liimatainen K."/>
            <person name="Lipzen A."/>
            <person name="Lukacs Z."/>
            <person name="Mihaltcheva S."/>
            <person name="Morgado L.N."/>
            <person name="Niskanen T."/>
            <person name="Noordeloos M.E."/>
            <person name="Ohm R.A."/>
            <person name="Ortiz-Santana B."/>
            <person name="Ovrebo C."/>
            <person name="Racz N."/>
            <person name="Riley R."/>
            <person name="Savchenko A."/>
            <person name="Shiryaev A."/>
            <person name="Soop K."/>
            <person name="Spirin V."/>
            <person name="Szebenyi C."/>
            <person name="Tomsovsky M."/>
            <person name="Tulloss R.E."/>
            <person name="Uehling J."/>
            <person name="Grigoriev I.V."/>
            <person name="Vagvolgyi C."/>
            <person name="Papp T."/>
            <person name="Martin F.M."/>
            <person name="Miettinen O."/>
            <person name="Hibbett D.S."/>
            <person name="Nagy L.G."/>
        </authorList>
    </citation>
    <scope>NUCLEOTIDE SEQUENCE [LARGE SCALE GENOMIC DNA]</scope>
    <source>
        <strain evidence="2 3">CBS 121175</strain>
    </source>
</reference>
<dbReference type="AlphaFoldDB" id="A0A5C3KCT7"/>
<keyword evidence="1" id="KW-0812">Transmembrane</keyword>
<feature type="transmembrane region" description="Helical" evidence="1">
    <location>
        <begin position="290"/>
        <end position="315"/>
    </location>
</feature>
<dbReference type="OrthoDB" id="3052647at2759"/>
<dbReference type="Proteomes" id="UP000307440">
    <property type="component" value="Unassembled WGS sequence"/>
</dbReference>
<evidence type="ECO:0000313" key="2">
    <source>
        <dbReference type="EMBL" id="TFK17577.1"/>
    </source>
</evidence>
<evidence type="ECO:0000313" key="3">
    <source>
        <dbReference type="Proteomes" id="UP000307440"/>
    </source>
</evidence>
<dbReference type="STRING" id="230819.A0A5C3KCT7"/>
<keyword evidence="1" id="KW-0472">Membrane</keyword>